<dbReference type="InterPro" id="IPR000847">
    <property type="entry name" value="LysR_HTH_N"/>
</dbReference>
<dbReference type="InterPro" id="IPR036390">
    <property type="entry name" value="WH_DNA-bd_sf"/>
</dbReference>
<dbReference type="PANTHER" id="PTHR30432:SF1">
    <property type="entry name" value="DNA-BINDING TRANSCRIPTIONAL DUAL REGULATOR MODE"/>
    <property type="match status" value="1"/>
</dbReference>
<dbReference type="GO" id="GO:0016779">
    <property type="term" value="F:nucleotidyltransferase activity"/>
    <property type="evidence" value="ECO:0007669"/>
    <property type="project" value="UniProtKB-ARBA"/>
</dbReference>
<dbReference type="SUPFAM" id="SSF53448">
    <property type="entry name" value="Nucleotide-diphospho-sugar transferases"/>
    <property type="match status" value="1"/>
</dbReference>
<accession>A0A1T4MQB5</accession>
<evidence type="ECO:0000259" key="1">
    <source>
        <dbReference type="Pfam" id="PF00126"/>
    </source>
</evidence>
<organism evidence="3 4">
    <name type="scientific">Garciella nitratireducens DSM 15102</name>
    <dbReference type="NCBI Taxonomy" id="1121911"/>
    <lineage>
        <taxon>Bacteria</taxon>
        <taxon>Bacillati</taxon>
        <taxon>Bacillota</taxon>
        <taxon>Clostridia</taxon>
        <taxon>Eubacteriales</taxon>
        <taxon>Eubacteriaceae</taxon>
        <taxon>Garciella</taxon>
    </lineage>
</organism>
<dbReference type="PANTHER" id="PTHR30432">
    <property type="entry name" value="TRANSCRIPTIONAL REGULATOR MODE"/>
    <property type="match status" value="1"/>
</dbReference>
<evidence type="ECO:0000259" key="2">
    <source>
        <dbReference type="Pfam" id="PF12804"/>
    </source>
</evidence>
<reference evidence="3 4" key="1">
    <citation type="submission" date="2017-02" db="EMBL/GenBank/DDBJ databases">
        <authorList>
            <person name="Peterson S.W."/>
        </authorList>
    </citation>
    <scope>NUCLEOTIDE SEQUENCE [LARGE SCALE GENOMIC DNA]</scope>
    <source>
        <strain evidence="3 4">DSM 15102</strain>
    </source>
</reference>
<dbReference type="InterPro" id="IPR025877">
    <property type="entry name" value="MobA-like_NTP_Trfase"/>
</dbReference>
<dbReference type="GO" id="GO:0003700">
    <property type="term" value="F:DNA-binding transcription factor activity"/>
    <property type="evidence" value="ECO:0007669"/>
    <property type="project" value="InterPro"/>
</dbReference>
<protein>
    <submittedName>
        <fullName evidence="3">ModE molybdate transport repressor domain-containing protein</fullName>
    </submittedName>
</protein>
<evidence type="ECO:0000313" key="3">
    <source>
        <dbReference type="EMBL" id="SJZ69017.1"/>
    </source>
</evidence>
<dbReference type="OrthoDB" id="285216at2"/>
<sequence>MRKVGGIIAAASKSVSYPTKKIGSISLIQRVVLTYKKAGIWPIVVITGFEEPEIKSNLARDDAIFIINKNYENPPLIDSYKIGLNYLQGKCERVLLTPVNVPMFTYQTIQKMIKTNSEIVIPSYKKKGGHPVFIDSSCISKILSYHGEDGLRGAIRSLNAKITRIDVEDKGVVASVHNEKTLQELLIQHNNSLVQPSLTLNIRKEKVFFDSRLRLLLTLIDEYHSVNGACKRMALSLSKAWDMINELEESLGYEIVVRRQGGARGGRTQLTHKGRKFMKIYDQFYSAVKQYTWEQFQKYFQDSQLIE</sequence>
<dbReference type="Proteomes" id="UP000196365">
    <property type="component" value="Unassembled WGS sequence"/>
</dbReference>
<dbReference type="InterPro" id="IPR036388">
    <property type="entry name" value="WH-like_DNA-bd_sf"/>
</dbReference>
<proteinExistence type="predicted"/>
<feature type="domain" description="HTH lysR-type" evidence="1">
    <location>
        <begin position="215"/>
        <end position="275"/>
    </location>
</feature>
<feature type="domain" description="MobA-like NTP transferase" evidence="2">
    <location>
        <begin position="22"/>
        <end position="158"/>
    </location>
</feature>
<dbReference type="Pfam" id="PF12804">
    <property type="entry name" value="NTP_transf_3"/>
    <property type="match status" value="1"/>
</dbReference>
<evidence type="ECO:0000313" key="4">
    <source>
        <dbReference type="Proteomes" id="UP000196365"/>
    </source>
</evidence>
<name>A0A1T4MQB5_9FIRM</name>
<dbReference type="AlphaFoldDB" id="A0A1T4MQB5"/>
<dbReference type="InterPro" id="IPR051815">
    <property type="entry name" value="Molybdate_resp_trans_reg"/>
</dbReference>
<dbReference type="EMBL" id="FUWV01000008">
    <property type="protein sequence ID" value="SJZ69017.1"/>
    <property type="molecule type" value="Genomic_DNA"/>
</dbReference>
<keyword evidence="4" id="KW-1185">Reference proteome</keyword>
<dbReference type="Pfam" id="PF00126">
    <property type="entry name" value="HTH_1"/>
    <property type="match status" value="1"/>
</dbReference>
<dbReference type="SUPFAM" id="SSF46785">
    <property type="entry name" value="Winged helix' DNA-binding domain"/>
    <property type="match status" value="1"/>
</dbReference>
<gene>
    <name evidence="3" type="ORF">SAMN02745973_01394</name>
</gene>
<dbReference type="RefSeq" id="WP_087678828.1">
    <property type="nucleotide sequence ID" value="NZ_FUWV01000008.1"/>
</dbReference>
<dbReference type="InterPro" id="IPR029044">
    <property type="entry name" value="Nucleotide-diphossugar_trans"/>
</dbReference>
<dbReference type="Gene3D" id="3.90.550.10">
    <property type="entry name" value="Spore Coat Polysaccharide Biosynthesis Protein SpsA, Chain A"/>
    <property type="match status" value="1"/>
</dbReference>
<dbReference type="Gene3D" id="1.10.10.10">
    <property type="entry name" value="Winged helix-like DNA-binding domain superfamily/Winged helix DNA-binding domain"/>
    <property type="match status" value="1"/>
</dbReference>